<evidence type="ECO:0000313" key="2">
    <source>
        <dbReference type="EnsemblMetazoa" id="GBRI021974-PA"/>
    </source>
</evidence>
<feature type="domain" description="CHK kinase-like" evidence="1">
    <location>
        <begin position="141"/>
        <end position="337"/>
    </location>
</feature>
<evidence type="ECO:0000259" key="1">
    <source>
        <dbReference type="SMART" id="SM00587"/>
    </source>
</evidence>
<protein>
    <submittedName>
        <fullName evidence="2">CHK domain-containing protein</fullName>
    </submittedName>
</protein>
<evidence type="ECO:0000313" key="3">
    <source>
        <dbReference type="Proteomes" id="UP000091820"/>
    </source>
</evidence>
<dbReference type="SMART" id="SM00587">
    <property type="entry name" value="CHK"/>
    <property type="match status" value="1"/>
</dbReference>
<dbReference type="Proteomes" id="UP000091820">
    <property type="component" value="Unassembled WGS sequence"/>
</dbReference>
<reference evidence="3" key="1">
    <citation type="submission" date="2014-03" db="EMBL/GenBank/DDBJ databases">
        <authorList>
            <person name="Aksoy S."/>
            <person name="Warren W."/>
            <person name="Wilson R.K."/>
        </authorList>
    </citation>
    <scope>NUCLEOTIDE SEQUENCE [LARGE SCALE GENOMIC DNA]</scope>
    <source>
        <strain evidence="3">IAEA</strain>
    </source>
</reference>
<dbReference type="EnsemblMetazoa" id="GBRI021974-RA">
    <property type="protein sequence ID" value="GBRI021974-PA"/>
    <property type="gene ID" value="GBRI021974"/>
</dbReference>
<proteinExistence type="predicted"/>
<dbReference type="Pfam" id="PF02958">
    <property type="entry name" value="EcKL"/>
    <property type="match status" value="1"/>
</dbReference>
<sequence length="428" mass="50121">MSGETLTTPNKHLKIPTWITREYFVNILKRDIPGFENIQQFTSIAATAPGENYTSTMVRVIIDVGIKDKQSQRVSYILKTDLESSEARTMINSMNLFPKEKQMYAEYLLKFEQLYRDIAGLDVQFAPRCVHIEETPDRITLVMEDLKCKHFKNIDRLKGFDMVHVKAVVKKLAEFHAASAVYEERNGPYESLYYNSYFNETNRSLFNAMYSLREDIFKKAMLEWNLDDVEKYLSILPEVDDFYEENLRLNHVDPMEFNVLNHGDCWSNNIMFTYNQNDHTTTIEEVLFVDFQISKWGSPAQDLWYLITNSIALDIKIKEFDHIIQIYHQQLCKCLKLLKYTKNIPTLKELHITMLKYGYWGVFTANCITPAILLPADKDANMDNMLKPGLEGDQFRFKAFTSPPYKQAMRQLYPFLYNKGIFDINSKA</sequence>
<dbReference type="AlphaFoldDB" id="A0A1A9WJF8"/>
<dbReference type="Gene3D" id="3.90.1200.10">
    <property type="match status" value="1"/>
</dbReference>
<dbReference type="PANTHER" id="PTHR11012:SF6">
    <property type="entry name" value="CHK DOMAIN OV1-RELATED"/>
    <property type="match status" value="1"/>
</dbReference>
<dbReference type="STRING" id="37001.A0A1A9WJF8"/>
<dbReference type="InterPro" id="IPR011009">
    <property type="entry name" value="Kinase-like_dom_sf"/>
</dbReference>
<dbReference type="VEuPathDB" id="VectorBase:GBRI021974"/>
<name>A0A1A9WJF8_9MUSC</name>
<dbReference type="PANTHER" id="PTHR11012">
    <property type="entry name" value="PROTEIN KINASE-LIKE DOMAIN-CONTAINING"/>
    <property type="match status" value="1"/>
</dbReference>
<dbReference type="SUPFAM" id="SSF56112">
    <property type="entry name" value="Protein kinase-like (PK-like)"/>
    <property type="match status" value="1"/>
</dbReference>
<organism evidence="2 3">
    <name type="scientific">Glossina brevipalpis</name>
    <dbReference type="NCBI Taxonomy" id="37001"/>
    <lineage>
        <taxon>Eukaryota</taxon>
        <taxon>Metazoa</taxon>
        <taxon>Ecdysozoa</taxon>
        <taxon>Arthropoda</taxon>
        <taxon>Hexapoda</taxon>
        <taxon>Insecta</taxon>
        <taxon>Pterygota</taxon>
        <taxon>Neoptera</taxon>
        <taxon>Endopterygota</taxon>
        <taxon>Diptera</taxon>
        <taxon>Brachycera</taxon>
        <taxon>Muscomorpha</taxon>
        <taxon>Hippoboscoidea</taxon>
        <taxon>Glossinidae</taxon>
        <taxon>Glossina</taxon>
    </lineage>
</organism>
<dbReference type="InterPro" id="IPR004119">
    <property type="entry name" value="EcKL"/>
</dbReference>
<dbReference type="InterPro" id="IPR015897">
    <property type="entry name" value="CHK_kinase-like"/>
</dbReference>
<reference evidence="2" key="2">
    <citation type="submission" date="2020-05" db="UniProtKB">
        <authorList>
            <consortium name="EnsemblMetazoa"/>
        </authorList>
    </citation>
    <scope>IDENTIFICATION</scope>
    <source>
        <strain evidence="2">IAEA</strain>
    </source>
</reference>
<keyword evidence="3" id="KW-1185">Reference proteome</keyword>
<accession>A0A1A9WJF8</accession>